<sequence length="74" mass="7810">MIKSIVIAAILAVGSAGGALAQTRTINVWGAQLEVPTYGATAPNGPAISRYDRDSATFTAMKSHDAARDQHRNR</sequence>
<keyword evidence="5" id="KW-1185">Reference proteome</keyword>
<comment type="caution">
    <text evidence="3">The sequence shown here is derived from an EMBL/GenBank/DDBJ whole genome shotgun (WGS) entry which is preliminary data.</text>
</comment>
<evidence type="ECO:0000313" key="2">
    <source>
        <dbReference type="EMBL" id="GLS44778.1"/>
    </source>
</evidence>
<evidence type="ECO:0000313" key="5">
    <source>
        <dbReference type="Proteomes" id="UP001156881"/>
    </source>
</evidence>
<organism evidence="3 4">
    <name type="scientific">Methylobacterium brachythecii</name>
    <dbReference type="NCBI Taxonomy" id="1176177"/>
    <lineage>
        <taxon>Bacteria</taxon>
        <taxon>Pseudomonadati</taxon>
        <taxon>Pseudomonadota</taxon>
        <taxon>Alphaproteobacteria</taxon>
        <taxon>Hyphomicrobiales</taxon>
        <taxon>Methylobacteriaceae</taxon>
        <taxon>Methylobacterium</taxon>
    </lineage>
</organism>
<feature type="chain" id="PRO_5031133657" evidence="1">
    <location>
        <begin position="22"/>
        <end position="74"/>
    </location>
</feature>
<dbReference type="Proteomes" id="UP000517759">
    <property type="component" value="Unassembled WGS sequence"/>
</dbReference>
<proteinExistence type="predicted"/>
<name>A0A7W6ALC8_9HYPH</name>
<feature type="signal peptide" evidence="1">
    <location>
        <begin position="1"/>
        <end position="21"/>
    </location>
</feature>
<gene>
    <name evidence="2" type="ORF">GCM10007884_27670</name>
    <name evidence="3" type="ORF">GGR33_003363</name>
</gene>
<reference evidence="2" key="1">
    <citation type="journal article" date="2014" name="Int. J. Syst. Evol. Microbiol.">
        <title>Complete genome of a new Firmicutes species belonging to the dominant human colonic microbiota ('Ruminococcus bicirculans') reveals two chromosomes and a selective capacity to utilize plant glucans.</title>
        <authorList>
            <consortium name="NISC Comparative Sequencing Program"/>
            <person name="Wegmann U."/>
            <person name="Louis P."/>
            <person name="Goesmann A."/>
            <person name="Henrissat B."/>
            <person name="Duncan S.H."/>
            <person name="Flint H.J."/>
        </authorList>
    </citation>
    <scope>NUCLEOTIDE SEQUENCE</scope>
    <source>
        <strain evidence="2">NBRC 107710</strain>
    </source>
</reference>
<dbReference type="AlphaFoldDB" id="A0A7W6ALC8"/>
<dbReference type="RefSeq" id="WP_183507178.1">
    <property type="nucleotide sequence ID" value="NZ_BSPG01000015.1"/>
</dbReference>
<dbReference type="Proteomes" id="UP001156881">
    <property type="component" value="Unassembled WGS sequence"/>
</dbReference>
<evidence type="ECO:0000313" key="4">
    <source>
        <dbReference type="Proteomes" id="UP000517759"/>
    </source>
</evidence>
<reference evidence="2" key="4">
    <citation type="submission" date="2023-01" db="EMBL/GenBank/DDBJ databases">
        <title>Draft genome sequence of Methylobacterium brachythecii strain NBRC 107710.</title>
        <authorList>
            <person name="Sun Q."/>
            <person name="Mori K."/>
        </authorList>
    </citation>
    <scope>NUCLEOTIDE SEQUENCE</scope>
    <source>
        <strain evidence="2">NBRC 107710</strain>
    </source>
</reference>
<reference evidence="3 4" key="3">
    <citation type="submission" date="2020-08" db="EMBL/GenBank/DDBJ databases">
        <title>Genomic Encyclopedia of Type Strains, Phase IV (KMG-IV): sequencing the most valuable type-strain genomes for metagenomic binning, comparative biology and taxonomic classification.</title>
        <authorList>
            <person name="Goeker M."/>
        </authorList>
    </citation>
    <scope>NUCLEOTIDE SEQUENCE [LARGE SCALE GENOMIC DNA]</scope>
    <source>
        <strain evidence="3 4">DSM 24105</strain>
    </source>
</reference>
<evidence type="ECO:0000313" key="3">
    <source>
        <dbReference type="EMBL" id="MBB3903849.1"/>
    </source>
</evidence>
<dbReference type="EMBL" id="BSPG01000015">
    <property type="protein sequence ID" value="GLS44778.1"/>
    <property type="molecule type" value="Genomic_DNA"/>
</dbReference>
<protein>
    <submittedName>
        <fullName evidence="3">Uncharacterized protein</fullName>
    </submittedName>
</protein>
<accession>A0A7W6ALC8</accession>
<evidence type="ECO:0000256" key="1">
    <source>
        <dbReference type="SAM" id="SignalP"/>
    </source>
</evidence>
<keyword evidence="1" id="KW-0732">Signal</keyword>
<dbReference type="EMBL" id="JACIDN010000006">
    <property type="protein sequence ID" value="MBB3903849.1"/>
    <property type="molecule type" value="Genomic_DNA"/>
</dbReference>
<reference evidence="5" key="2">
    <citation type="journal article" date="2019" name="Int. J. Syst. Evol. Microbiol.">
        <title>The Global Catalogue of Microorganisms (GCM) 10K type strain sequencing project: providing services to taxonomists for standard genome sequencing and annotation.</title>
        <authorList>
            <consortium name="The Broad Institute Genomics Platform"/>
            <consortium name="The Broad Institute Genome Sequencing Center for Infectious Disease"/>
            <person name="Wu L."/>
            <person name="Ma J."/>
        </authorList>
    </citation>
    <scope>NUCLEOTIDE SEQUENCE [LARGE SCALE GENOMIC DNA]</scope>
    <source>
        <strain evidence="5">NBRC 107710</strain>
    </source>
</reference>